<evidence type="ECO:0000313" key="1">
    <source>
        <dbReference type="EMBL" id="CAG8835649.1"/>
    </source>
</evidence>
<accession>A0A9N9KIX1</accession>
<evidence type="ECO:0000313" key="2">
    <source>
        <dbReference type="Proteomes" id="UP000789759"/>
    </source>
</evidence>
<comment type="caution">
    <text evidence="1">The sequence shown here is derived from an EMBL/GenBank/DDBJ whole genome shotgun (WGS) entry which is preliminary data.</text>
</comment>
<name>A0A9N9KIX1_9GLOM</name>
<proteinExistence type="predicted"/>
<dbReference type="Proteomes" id="UP000789759">
    <property type="component" value="Unassembled WGS sequence"/>
</dbReference>
<feature type="non-terminal residue" evidence="1">
    <location>
        <position position="205"/>
    </location>
</feature>
<reference evidence="1" key="1">
    <citation type="submission" date="2021-06" db="EMBL/GenBank/DDBJ databases">
        <authorList>
            <person name="Kallberg Y."/>
            <person name="Tangrot J."/>
            <person name="Rosling A."/>
        </authorList>
    </citation>
    <scope>NUCLEOTIDE SEQUENCE</scope>
    <source>
        <strain evidence="1">FL966</strain>
    </source>
</reference>
<protein>
    <submittedName>
        <fullName evidence="1">24242_t:CDS:1</fullName>
    </submittedName>
</protein>
<dbReference type="AlphaFoldDB" id="A0A9N9KIX1"/>
<organism evidence="1 2">
    <name type="scientific">Cetraspora pellucida</name>
    <dbReference type="NCBI Taxonomy" id="1433469"/>
    <lineage>
        <taxon>Eukaryota</taxon>
        <taxon>Fungi</taxon>
        <taxon>Fungi incertae sedis</taxon>
        <taxon>Mucoromycota</taxon>
        <taxon>Glomeromycotina</taxon>
        <taxon>Glomeromycetes</taxon>
        <taxon>Diversisporales</taxon>
        <taxon>Gigasporaceae</taxon>
        <taxon>Cetraspora</taxon>
    </lineage>
</organism>
<keyword evidence="2" id="KW-1185">Reference proteome</keyword>
<dbReference type="OrthoDB" id="3366231at2759"/>
<dbReference type="EMBL" id="CAJVQA010076553">
    <property type="protein sequence ID" value="CAG8835649.1"/>
    <property type="molecule type" value="Genomic_DNA"/>
</dbReference>
<feature type="non-terminal residue" evidence="1">
    <location>
        <position position="1"/>
    </location>
</feature>
<gene>
    <name evidence="1" type="ORF">CPELLU_LOCUS21266</name>
</gene>
<sequence>PPVQALPIHLFNTNISQYSRSYNTSSVSLLDRYFFRPPESLFDKLKYTEYYEQYSLYPFKQQDIHEVSPGTGELFYLRCILMHRAVRTWDDIKIFNNIVYLTYQETAREMGLFGNENESIFAMKEAVESFSTPAQLRFLFTQLILDGAPALDIWQNFNSNLSDDIHSNNHNAINIALQQIASILAEHGRRLRDFGLPEPQTWTKE</sequence>